<dbReference type="Gene3D" id="3.40.50.1820">
    <property type="entry name" value="alpha/beta hydrolase"/>
    <property type="match status" value="1"/>
</dbReference>
<evidence type="ECO:0000313" key="2">
    <source>
        <dbReference type="EMBL" id="GAH92718.1"/>
    </source>
</evidence>
<comment type="caution">
    <text evidence="2">The sequence shown here is derived from an EMBL/GenBank/DDBJ whole genome shotgun (WGS) entry which is preliminary data.</text>
</comment>
<feature type="non-terminal residue" evidence="2">
    <location>
        <position position="1"/>
    </location>
</feature>
<gene>
    <name evidence="2" type="ORF">S06H3_06420</name>
</gene>
<protein>
    <recommendedName>
        <fullName evidence="1">Serine aminopeptidase S33 domain-containing protein</fullName>
    </recommendedName>
</protein>
<dbReference type="Pfam" id="PF12146">
    <property type="entry name" value="Hydrolase_4"/>
    <property type="match status" value="1"/>
</dbReference>
<dbReference type="EMBL" id="BARV01002497">
    <property type="protein sequence ID" value="GAH92718.1"/>
    <property type="molecule type" value="Genomic_DNA"/>
</dbReference>
<sequence>RQGIAVLRVDDRGVGKSTGDFSQATSEDFASDVLAGIEYLKTRKEINPKQIGVIGHSEGGLIAPMVAVKSPDVAFIVLMAGTGLTGEEILYLQSSLNNNSKGRVKNNNAAMVVKMPREKDVASQKALLVDILPCSPINAIIKGMLAKWQGLNNILNIPQIKEAVKAIIGFN</sequence>
<proteinExistence type="predicted"/>
<evidence type="ECO:0000259" key="1">
    <source>
        <dbReference type="Pfam" id="PF12146"/>
    </source>
</evidence>
<reference evidence="2" key="1">
    <citation type="journal article" date="2014" name="Front. Microbiol.">
        <title>High frequency of phylogenetically diverse reductive dehalogenase-homologous genes in deep subseafloor sedimentary metagenomes.</title>
        <authorList>
            <person name="Kawai M."/>
            <person name="Futagami T."/>
            <person name="Toyoda A."/>
            <person name="Takaki Y."/>
            <person name="Nishi S."/>
            <person name="Hori S."/>
            <person name="Arai W."/>
            <person name="Tsubouchi T."/>
            <person name="Morono Y."/>
            <person name="Uchiyama I."/>
            <person name="Ito T."/>
            <person name="Fujiyama A."/>
            <person name="Inagaki F."/>
            <person name="Takami H."/>
        </authorList>
    </citation>
    <scope>NUCLEOTIDE SEQUENCE</scope>
    <source>
        <strain evidence="2">Expedition CK06-06</strain>
    </source>
</reference>
<dbReference type="AlphaFoldDB" id="X1LEZ7"/>
<dbReference type="InterPro" id="IPR029058">
    <property type="entry name" value="AB_hydrolase_fold"/>
</dbReference>
<dbReference type="InterPro" id="IPR053145">
    <property type="entry name" value="AB_hydrolase_Est10"/>
</dbReference>
<dbReference type="PANTHER" id="PTHR43265:SF1">
    <property type="entry name" value="ESTERASE ESTD"/>
    <property type="match status" value="1"/>
</dbReference>
<organism evidence="2">
    <name type="scientific">marine sediment metagenome</name>
    <dbReference type="NCBI Taxonomy" id="412755"/>
    <lineage>
        <taxon>unclassified sequences</taxon>
        <taxon>metagenomes</taxon>
        <taxon>ecological metagenomes</taxon>
    </lineage>
</organism>
<accession>X1LEZ7</accession>
<dbReference type="PANTHER" id="PTHR43265">
    <property type="entry name" value="ESTERASE ESTD"/>
    <property type="match status" value="1"/>
</dbReference>
<dbReference type="GO" id="GO:0052689">
    <property type="term" value="F:carboxylic ester hydrolase activity"/>
    <property type="evidence" value="ECO:0007669"/>
    <property type="project" value="TreeGrafter"/>
</dbReference>
<dbReference type="InterPro" id="IPR022742">
    <property type="entry name" value="Hydrolase_4"/>
</dbReference>
<dbReference type="SUPFAM" id="SSF53474">
    <property type="entry name" value="alpha/beta-Hydrolases"/>
    <property type="match status" value="1"/>
</dbReference>
<feature type="domain" description="Serine aminopeptidase S33" evidence="1">
    <location>
        <begin position="1"/>
        <end position="82"/>
    </location>
</feature>
<name>X1LEZ7_9ZZZZ</name>